<evidence type="ECO:0000313" key="3">
    <source>
        <dbReference type="Proteomes" id="UP000504724"/>
    </source>
</evidence>
<sequence>MKTKTFFYSILSAMLLSVSMNASAAADNPFTTIQNGFTVIAQTETSEGKCGTAKCGGQQKEATKCGAVQPAQEPSKCGAGK</sequence>
<dbReference type="AlphaFoldDB" id="A0A7D4SYV1"/>
<dbReference type="KEGG" id="txa:HQN79_07295"/>
<evidence type="ECO:0000256" key="1">
    <source>
        <dbReference type="SAM" id="SignalP"/>
    </source>
</evidence>
<accession>A0A7D4SYV1</accession>
<dbReference type="Proteomes" id="UP000504724">
    <property type="component" value="Chromosome"/>
</dbReference>
<protein>
    <recommendedName>
        <fullName evidence="4">Low-complexity protein</fullName>
    </recommendedName>
</protein>
<proteinExistence type="predicted"/>
<feature type="signal peptide" evidence="1">
    <location>
        <begin position="1"/>
        <end position="24"/>
    </location>
</feature>
<evidence type="ECO:0008006" key="4">
    <source>
        <dbReference type="Google" id="ProtNLM"/>
    </source>
</evidence>
<organism evidence="2 3">
    <name type="scientific">Thiomicrorhabdus xiamenensis</name>
    <dbReference type="NCBI Taxonomy" id="2739063"/>
    <lineage>
        <taxon>Bacteria</taxon>
        <taxon>Pseudomonadati</taxon>
        <taxon>Pseudomonadota</taxon>
        <taxon>Gammaproteobacteria</taxon>
        <taxon>Thiotrichales</taxon>
        <taxon>Piscirickettsiaceae</taxon>
        <taxon>Thiomicrorhabdus</taxon>
    </lineage>
</organism>
<gene>
    <name evidence="2" type="ORF">HQN79_07295</name>
</gene>
<reference evidence="2 3" key="1">
    <citation type="submission" date="2020-05" db="EMBL/GenBank/DDBJ databases">
        <title>Thiomicrorhabdus sediminis sp.nov. and Thiomicrorhabdus xiamenensis sp.nov., novel sulfur-oxidizing bacteria isolated from coastal sediment.</title>
        <authorList>
            <person name="Liu X."/>
        </authorList>
    </citation>
    <scope>NUCLEOTIDE SEQUENCE [LARGE SCALE GENOMIC DNA]</scope>
    <source>
        <strain evidence="2 3">G2</strain>
    </source>
</reference>
<evidence type="ECO:0000313" key="2">
    <source>
        <dbReference type="EMBL" id="QKI89384.1"/>
    </source>
</evidence>
<keyword evidence="3" id="KW-1185">Reference proteome</keyword>
<keyword evidence="1" id="KW-0732">Signal</keyword>
<feature type="chain" id="PRO_5028846277" description="Low-complexity protein" evidence="1">
    <location>
        <begin position="25"/>
        <end position="81"/>
    </location>
</feature>
<dbReference type="RefSeq" id="WP_173285282.1">
    <property type="nucleotide sequence ID" value="NZ_CP054020.1"/>
</dbReference>
<name>A0A7D4SYV1_9GAMM</name>
<dbReference type="EMBL" id="CP054020">
    <property type="protein sequence ID" value="QKI89384.1"/>
    <property type="molecule type" value="Genomic_DNA"/>
</dbReference>